<name>A0ABX6JWD6_9MICO</name>
<sequence>MTLRYSVVVENGGDGRALNVAYGAPPNTTTPKCDQTSGSRDPSTNIACSTVQTLLPRLTIAKTASTEALPRVGDSITYTVTATNVGPGDFTTSAPARVADDLSAVLDNATFNGDAKVDKGSAPAFQSPNLTWAGELASGESLTLTYSVTYRGTGDSNLVNSACVPASDTAPDAASCATVTVPAGNIRQWKTVKASSDPILANTELAYTLHFENTGGVDAPVTATDDMGESLMTLPSLRNPAQPPARWKRLDPRTRSQLLGRWLQEKEPRSSTR</sequence>
<accession>A0ABX6JWD6</accession>
<feature type="region of interest" description="Disordered" evidence="1">
    <location>
        <begin position="234"/>
        <end position="273"/>
    </location>
</feature>
<reference evidence="3 4" key="1">
    <citation type="submission" date="2020-03" db="EMBL/GenBank/DDBJ databases">
        <title>Leucobacter sp. nov., isolated from beetles.</title>
        <authorList>
            <person name="Hyun D.-W."/>
            <person name="Bae J.-W."/>
        </authorList>
    </citation>
    <scope>NUCLEOTIDE SEQUENCE [LARGE SCALE GENOMIC DNA]</scope>
    <source>
        <strain evidence="3 4">HDW9A</strain>
    </source>
</reference>
<dbReference type="Gene3D" id="2.60.40.10">
    <property type="entry name" value="Immunoglobulins"/>
    <property type="match status" value="1"/>
</dbReference>
<keyword evidence="4" id="KW-1185">Reference proteome</keyword>
<dbReference type="EMBL" id="CP049933">
    <property type="protein sequence ID" value="QIM17888.1"/>
    <property type="molecule type" value="Genomic_DNA"/>
</dbReference>
<dbReference type="Pfam" id="PF25549">
    <property type="entry name" value="DUF7927"/>
    <property type="match status" value="1"/>
</dbReference>
<evidence type="ECO:0000313" key="3">
    <source>
        <dbReference type="EMBL" id="QIM17888.1"/>
    </source>
</evidence>
<dbReference type="InterPro" id="IPR013783">
    <property type="entry name" value="Ig-like_fold"/>
</dbReference>
<evidence type="ECO:0000313" key="4">
    <source>
        <dbReference type="Proteomes" id="UP000503441"/>
    </source>
</evidence>
<gene>
    <name evidence="3" type="ORF">G7066_02855</name>
</gene>
<dbReference type="NCBIfam" id="TIGR01451">
    <property type="entry name" value="B_ant_repeat"/>
    <property type="match status" value="1"/>
</dbReference>
<dbReference type="Proteomes" id="UP000503441">
    <property type="component" value="Chromosome"/>
</dbReference>
<protein>
    <submittedName>
        <fullName evidence="3">DUF11 domain-containing protein</fullName>
    </submittedName>
</protein>
<organism evidence="3 4">
    <name type="scientific">Leucobacter coleopterorum</name>
    <dbReference type="NCBI Taxonomy" id="2714933"/>
    <lineage>
        <taxon>Bacteria</taxon>
        <taxon>Bacillati</taxon>
        <taxon>Actinomycetota</taxon>
        <taxon>Actinomycetes</taxon>
        <taxon>Micrococcales</taxon>
        <taxon>Microbacteriaceae</taxon>
        <taxon>Leucobacter</taxon>
    </lineage>
</organism>
<dbReference type="InterPro" id="IPR057687">
    <property type="entry name" value="DUF7927"/>
</dbReference>
<evidence type="ECO:0000256" key="1">
    <source>
        <dbReference type="SAM" id="MobiDB-lite"/>
    </source>
</evidence>
<feature type="compositionally biased region" description="Basic and acidic residues" evidence="1">
    <location>
        <begin position="263"/>
        <end position="273"/>
    </location>
</feature>
<proteinExistence type="predicted"/>
<dbReference type="InterPro" id="IPR047589">
    <property type="entry name" value="DUF11_rpt"/>
</dbReference>
<feature type="domain" description="DUF7927" evidence="2">
    <location>
        <begin position="59"/>
        <end position="172"/>
    </location>
</feature>
<evidence type="ECO:0000259" key="2">
    <source>
        <dbReference type="Pfam" id="PF25549"/>
    </source>
</evidence>